<feature type="region of interest" description="Disordered" evidence="1">
    <location>
        <begin position="82"/>
        <end position="108"/>
    </location>
</feature>
<reference evidence="3" key="1">
    <citation type="submission" date="2021-02" db="EMBL/GenBank/DDBJ databases">
        <authorList>
            <person name="Nowell W R."/>
        </authorList>
    </citation>
    <scope>NUCLEOTIDE SEQUENCE</scope>
</reference>
<evidence type="ECO:0000256" key="2">
    <source>
        <dbReference type="SAM" id="Phobius"/>
    </source>
</evidence>
<keyword evidence="2" id="KW-0472">Membrane</keyword>
<evidence type="ECO:0000313" key="5">
    <source>
        <dbReference type="Proteomes" id="UP000663860"/>
    </source>
</evidence>
<keyword evidence="2" id="KW-1133">Transmembrane helix</keyword>
<dbReference type="Proteomes" id="UP000663860">
    <property type="component" value="Unassembled WGS sequence"/>
</dbReference>
<dbReference type="EMBL" id="CAJOBB010006962">
    <property type="protein sequence ID" value="CAF4174668.1"/>
    <property type="molecule type" value="Genomic_DNA"/>
</dbReference>
<dbReference type="AlphaFoldDB" id="A0A815NYZ0"/>
<dbReference type="Proteomes" id="UP000663868">
    <property type="component" value="Unassembled WGS sequence"/>
</dbReference>
<accession>A0A815NYZ0</accession>
<evidence type="ECO:0000313" key="3">
    <source>
        <dbReference type="EMBL" id="CAF1441707.1"/>
    </source>
</evidence>
<feature type="compositionally biased region" description="Basic and acidic residues" evidence="1">
    <location>
        <begin position="87"/>
        <end position="103"/>
    </location>
</feature>
<protein>
    <submittedName>
        <fullName evidence="3">Uncharacterized protein</fullName>
    </submittedName>
</protein>
<name>A0A815NYZ0_9BILA</name>
<gene>
    <name evidence="3" type="ORF">IZO911_LOCUS41840</name>
    <name evidence="4" type="ORF">KXQ929_LOCUS38596</name>
</gene>
<evidence type="ECO:0000256" key="1">
    <source>
        <dbReference type="SAM" id="MobiDB-lite"/>
    </source>
</evidence>
<feature type="transmembrane region" description="Helical" evidence="2">
    <location>
        <begin position="228"/>
        <end position="250"/>
    </location>
</feature>
<keyword evidence="2" id="KW-0812">Transmembrane</keyword>
<organism evidence="3 5">
    <name type="scientific">Adineta steineri</name>
    <dbReference type="NCBI Taxonomy" id="433720"/>
    <lineage>
        <taxon>Eukaryota</taxon>
        <taxon>Metazoa</taxon>
        <taxon>Spiralia</taxon>
        <taxon>Gnathifera</taxon>
        <taxon>Rotifera</taxon>
        <taxon>Eurotatoria</taxon>
        <taxon>Bdelloidea</taxon>
        <taxon>Adinetida</taxon>
        <taxon>Adinetidae</taxon>
        <taxon>Adineta</taxon>
    </lineage>
</organism>
<proteinExistence type="predicted"/>
<sequence length="323" mass="36996">MHSNPIVNRLPKIKFQYDRHRQNTQTKYNGVHLLHDRRVAPEKKSDDYDKVENVESIASASFRSPKSAIKSQTNVSVVHVPKSGKKQAIDGDIHQSKLPEKGSQDLNDSLNHEHIPISIIPTSPEDKIRRRISISPNSSETNETKMSTYDTDSVDTKIFSSKSAPNRLSSLKQRLTSSKIFYYLDNDNIESRYVRCNSEEKEKEHRPNRRRRRCFAACCPCCSPCCCLLLGLFLALLLAAIAALTAILILNKTNTITTTLTTTSRRFIHQQRVPVLQVPVQQVRVRQVQAHRLLLQQAQQAPVHQRHQHQQVVLLRQLRQPHQ</sequence>
<evidence type="ECO:0000313" key="4">
    <source>
        <dbReference type="EMBL" id="CAF4174668.1"/>
    </source>
</evidence>
<dbReference type="EMBL" id="CAJNOE010001665">
    <property type="protein sequence ID" value="CAF1441707.1"/>
    <property type="molecule type" value="Genomic_DNA"/>
</dbReference>
<comment type="caution">
    <text evidence="3">The sequence shown here is derived from an EMBL/GenBank/DDBJ whole genome shotgun (WGS) entry which is preliminary data.</text>
</comment>